<evidence type="ECO:0000256" key="2">
    <source>
        <dbReference type="SAM" id="Phobius"/>
    </source>
</evidence>
<keyword evidence="2" id="KW-0472">Membrane</keyword>
<dbReference type="Pfam" id="PF13828">
    <property type="entry name" value="DUF4190"/>
    <property type="match status" value="1"/>
</dbReference>
<sequence length="206" mass="21514">MVEMTVGPNPFSREGSRPGDGLGEVNRFETLADGATPQASGVPATEPPQAQAQPQAQPQPPGHWSEAGGPPDLAYAEPAGEAFPSYPYGEPQPPVLQPHPPQPYPVGQSMQPYSGASYPAPYNPYQGYGRVLSTSPYATVSLVTGIIGFFCGITGPLAIGFAVAALRQISREPQVYGGRGQAIGGLITGIFGSLWLVYYLVLALAS</sequence>
<reference evidence="4 5" key="1">
    <citation type="submission" date="2017-07" db="EMBL/GenBank/DDBJ databases">
        <title>Draft whole genome sequences of clinical Proprionibacteriaceae strains.</title>
        <authorList>
            <person name="Bernier A.-M."/>
            <person name="Bernard K."/>
            <person name="Domingo M.-C."/>
        </authorList>
    </citation>
    <scope>NUCLEOTIDE SEQUENCE [LARGE SCALE GENOMIC DNA]</scope>
    <source>
        <strain evidence="4 5">NML 030167</strain>
    </source>
</reference>
<keyword evidence="2" id="KW-1133">Transmembrane helix</keyword>
<feature type="compositionally biased region" description="Pro residues" evidence="1">
    <location>
        <begin position="90"/>
        <end position="104"/>
    </location>
</feature>
<feature type="transmembrane region" description="Helical" evidence="2">
    <location>
        <begin position="142"/>
        <end position="166"/>
    </location>
</feature>
<accession>A0A255GGN4</accession>
<dbReference type="Proteomes" id="UP000215896">
    <property type="component" value="Unassembled WGS sequence"/>
</dbReference>
<keyword evidence="5" id="KW-1185">Reference proteome</keyword>
<gene>
    <name evidence="4" type="ORF">CGZ94_10900</name>
</gene>
<feature type="domain" description="DUF4190" evidence="3">
    <location>
        <begin position="137"/>
        <end position="197"/>
    </location>
</feature>
<keyword evidence="2" id="KW-0812">Transmembrane</keyword>
<dbReference type="EMBL" id="NMVO01000013">
    <property type="protein sequence ID" value="OYO13473.1"/>
    <property type="molecule type" value="Genomic_DNA"/>
</dbReference>
<evidence type="ECO:0000313" key="5">
    <source>
        <dbReference type="Proteomes" id="UP000215896"/>
    </source>
</evidence>
<dbReference type="InterPro" id="IPR025241">
    <property type="entry name" value="DUF4190"/>
</dbReference>
<organism evidence="4 5">
    <name type="scientific">Enemella evansiae</name>
    <dbReference type="NCBI Taxonomy" id="2016499"/>
    <lineage>
        <taxon>Bacteria</taxon>
        <taxon>Bacillati</taxon>
        <taxon>Actinomycetota</taxon>
        <taxon>Actinomycetes</taxon>
        <taxon>Propionibacteriales</taxon>
        <taxon>Propionibacteriaceae</taxon>
        <taxon>Enemella</taxon>
    </lineage>
</organism>
<dbReference type="AlphaFoldDB" id="A0A255GGN4"/>
<proteinExistence type="predicted"/>
<evidence type="ECO:0000313" key="4">
    <source>
        <dbReference type="EMBL" id="OYO13473.1"/>
    </source>
</evidence>
<evidence type="ECO:0000256" key="1">
    <source>
        <dbReference type="SAM" id="MobiDB-lite"/>
    </source>
</evidence>
<feature type="compositionally biased region" description="Low complexity" evidence="1">
    <location>
        <begin position="47"/>
        <end position="56"/>
    </location>
</feature>
<comment type="caution">
    <text evidence="4">The sequence shown here is derived from an EMBL/GenBank/DDBJ whole genome shotgun (WGS) entry which is preliminary data.</text>
</comment>
<feature type="transmembrane region" description="Helical" evidence="2">
    <location>
        <begin position="186"/>
        <end position="205"/>
    </location>
</feature>
<name>A0A255GGN4_9ACTN</name>
<protein>
    <recommendedName>
        <fullName evidence="3">DUF4190 domain-containing protein</fullName>
    </recommendedName>
</protein>
<feature type="region of interest" description="Disordered" evidence="1">
    <location>
        <begin position="1"/>
        <end position="109"/>
    </location>
</feature>
<evidence type="ECO:0000259" key="3">
    <source>
        <dbReference type="Pfam" id="PF13828"/>
    </source>
</evidence>